<keyword evidence="3" id="KW-1185">Reference proteome</keyword>
<protein>
    <submittedName>
        <fullName evidence="2">Uncharacterized protein</fullName>
    </submittedName>
</protein>
<dbReference type="Proteomes" id="UP001174691">
    <property type="component" value="Unassembled WGS sequence"/>
</dbReference>
<feature type="compositionally biased region" description="Basic and acidic residues" evidence="1">
    <location>
        <begin position="19"/>
        <end position="41"/>
    </location>
</feature>
<evidence type="ECO:0000256" key="1">
    <source>
        <dbReference type="SAM" id="MobiDB-lite"/>
    </source>
</evidence>
<name>A0AA38VNT8_9PEZI</name>
<gene>
    <name evidence="2" type="ORF">NKR19_g1679</name>
</gene>
<evidence type="ECO:0000313" key="2">
    <source>
        <dbReference type="EMBL" id="KAJ9162022.1"/>
    </source>
</evidence>
<dbReference type="AlphaFoldDB" id="A0AA38VNT8"/>
<sequence length="88" mass="9408">MPFFAGHCNHCRIYGHKGADCRPKEEPKPPPGTKEREEELARAQQKIRSAALATAAVAFGKNGAPYEFDSRPSWRAGRADAPGGTGGA</sequence>
<accession>A0AA38VNT8</accession>
<feature type="region of interest" description="Disordered" evidence="1">
    <location>
        <begin position="67"/>
        <end position="88"/>
    </location>
</feature>
<reference evidence="2" key="1">
    <citation type="submission" date="2022-07" db="EMBL/GenBank/DDBJ databases">
        <title>Fungi with potential for degradation of polypropylene.</title>
        <authorList>
            <person name="Gostincar C."/>
        </authorList>
    </citation>
    <scope>NUCLEOTIDE SEQUENCE</scope>
    <source>
        <strain evidence="2">EXF-13287</strain>
    </source>
</reference>
<dbReference type="EMBL" id="JANBVN010000016">
    <property type="protein sequence ID" value="KAJ9162022.1"/>
    <property type="molecule type" value="Genomic_DNA"/>
</dbReference>
<proteinExistence type="predicted"/>
<evidence type="ECO:0000313" key="3">
    <source>
        <dbReference type="Proteomes" id="UP001174691"/>
    </source>
</evidence>
<feature type="region of interest" description="Disordered" evidence="1">
    <location>
        <begin position="19"/>
        <end position="44"/>
    </location>
</feature>
<comment type="caution">
    <text evidence="2">The sequence shown here is derived from an EMBL/GenBank/DDBJ whole genome shotgun (WGS) entry which is preliminary data.</text>
</comment>
<organism evidence="2 3">
    <name type="scientific">Coniochaeta hoffmannii</name>
    <dbReference type="NCBI Taxonomy" id="91930"/>
    <lineage>
        <taxon>Eukaryota</taxon>
        <taxon>Fungi</taxon>
        <taxon>Dikarya</taxon>
        <taxon>Ascomycota</taxon>
        <taxon>Pezizomycotina</taxon>
        <taxon>Sordariomycetes</taxon>
        <taxon>Sordariomycetidae</taxon>
        <taxon>Coniochaetales</taxon>
        <taxon>Coniochaetaceae</taxon>
        <taxon>Coniochaeta</taxon>
    </lineage>
</organism>